<dbReference type="Pfam" id="PF01590">
    <property type="entry name" value="GAF"/>
    <property type="match status" value="1"/>
</dbReference>
<keyword evidence="2" id="KW-0418">Kinase</keyword>
<dbReference type="EMBL" id="AP025592">
    <property type="protein sequence ID" value="BDG07005.1"/>
    <property type="molecule type" value="Genomic_DNA"/>
</dbReference>
<proteinExistence type="predicted"/>
<evidence type="ECO:0000256" key="3">
    <source>
        <dbReference type="PROSITE-ProRule" id="PRU00169"/>
    </source>
</evidence>
<keyword evidence="1" id="KW-0808">Transferase</keyword>
<dbReference type="Proteomes" id="UP001162734">
    <property type="component" value="Chromosome"/>
</dbReference>
<dbReference type="SUPFAM" id="SSF52172">
    <property type="entry name" value="CheY-like"/>
    <property type="match status" value="1"/>
</dbReference>
<evidence type="ECO:0000259" key="4">
    <source>
        <dbReference type="PROSITE" id="PS50110"/>
    </source>
</evidence>
<dbReference type="Gene3D" id="3.40.50.2300">
    <property type="match status" value="1"/>
</dbReference>
<dbReference type="SMART" id="SM00448">
    <property type="entry name" value="REC"/>
    <property type="match status" value="1"/>
</dbReference>
<keyword evidence="6" id="KW-1185">Reference proteome</keyword>
<dbReference type="PANTHER" id="PTHR43102">
    <property type="entry name" value="SLR1143 PROTEIN"/>
    <property type="match status" value="1"/>
</dbReference>
<feature type="domain" description="Response regulatory" evidence="4">
    <location>
        <begin position="8"/>
        <end position="121"/>
    </location>
</feature>
<evidence type="ECO:0000313" key="5">
    <source>
        <dbReference type="EMBL" id="BDG07005.1"/>
    </source>
</evidence>
<evidence type="ECO:0000313" key="6">
    <source>
        <dbReference type="Proteomes" id="UP001162734"/>
    </source>
</evidence>
<evidence type="ECO:0000256" key="1">
    <source>
        <dbReference type="ARBA" id="ARBA00022679"/>
    </source>
</evidence>
<dbReference type="PANTHER" id="PTHR43102:SF2">
    <property type="entry name" value="GAF DOMAIN-CONTAINING PROTEIN"/>
    <property type="match status" value="1"/>
</dbReference>
<keyword evidence="3" id="KW-0597">Phosphoprotein</keyword>
<gene>
    <name evidence="5" type="ORF">AMPC_01180</name>
</gene>
<dbReference type="InterPro" id="IPR029016">
    <property type="entry name" value="GAF-like_dom_sf"/>
</dbReference>
<dbReference type="InterPro" id="IPR011006">
    <property type="entry name" value="CheY-like_superfamily"/>
</dbReference>
<name>A0ABM7X5A9_9BACT</name>
<dbReference type="PROSITE" id="PS50110">
    <property type="entry name" value="RESPONSE_REGULATORY"/>
    <property type="match status" value="1"/>
</dbReference>
<dbReference type="RefSeq" id="WP_248343585.1">
    <property type="nucleotide sequence ID" value="NZ_AP025592.1"/>
</dbReference>
<sequence>MSPADRKLVLVVDDEPDLAALAAEILELEVFATVTARDGRQALSVLARTRPDVIVTDLMMPELDGFGFMAEYAARPGPRAPVLAVSAFDGFLARARAAGAADVLSKPYDADALVARVTRLCAAAGRGAGASGAPAAPTAAAPPDESARLREIFSLRLDEPAPTDALQRFSERVARLFDVPVCLVSIVTADRQYWHAFCGLTGPLAEARGTPREDSFCTHAVAARAALVVHDASAHPFFSANRLVRDVHLRFYAGVPLFNRIGEALGTLCILDFEPRAFGYFDLELLGVLAKRVVAELDWRERRRHPLSPPASFRYLDYLDEELDLLGREAFAQALEVESVRATERRAPLGLLAVALSPAFLRAGAERLKQLFPRAHLGRLGLQRLGVLAPGLTAAEAAALAASGPGPGARVEGVDVAWRVSGPELFLRDLEQRLGSAGLAPPLEALERG</sequence>
<organism evidence="5 6">
    <name type="scientific">Anaeromyxobacter paludicola</name>
    <dbReference type="NCBI Taxonomy" id="2918171"/>
    <lineage>
        <taxon>Bacteria</taxon>
        <taxon>Pseudomonadati</taxon>
        <taxon>Myxococcota</taxon>
        <taxon>Myxococcia</taxon>
        <taxon>Myxococcales</taxon>
        <taxon>Cystobacterineae</taxon>
        <taxon>Anaeromyxobacteraceae</taxon>
        <taxon>Anaeromyxobacter</taxon>
    </lineage>
</organism>
<evidence type="ECO:0000256" key="2">
    <source>
        <dbReference type="ARBA" id="ARBA00022777"/>
    </source>
</evidence>
<dbReference type="InterPro" id="IPR003018">
    <property type="entry name" value="GAF"/>
</dbReference>
<dbReference type="Pfam" id="PF00072">
    <property type="entry name" value="Response_reg"/>
    <property type="match status" value="1"/>
</dbReference>
<dbReference type="InterPro" id="IPR001789">
    <property type="entry name" value="Sig_transdc_resp-reg_receiver"/>
</dbReference>
<feature type="modified residue" description="4-aspartylphosphate" evidence="3">
    <location>
        <position position="57"/>
    </location>
</feature>
<dbReference type="Gene3D" id="3.30.450.40">
    <property type="match status" value="1"/>
</dbReference>
<dbReference type="SMART" id="SM00065">
    <property type="entry name" value="GAF"/>
    <property type="match status" value="1"/>
</dbReference>
<reference evidence="6" key="1">
    <citation type="journal article" date="2022" name="Int. J. Syst. Evol. Microbiol.">
        <title>Anaeromyxobacter oryzae sp. nov., Anaeromyxobacter diazotrophicus sp. nov. and Anaeromyxobacter paludicola sp. nov., isolated from paddy soils.</title>
        <authorList>
            <person name="Itoh H."/>
            <person name="Xu Z."/>
            <person name="Mise K."/>
            <person name="Masuda Y."/>
            <person name="Ushijima N."/>
            <person name="Hayakawa C."/>
            <person name="Shiratori Y."/>
            <person name="Senoo K."/>
        </authorList>
    </citation>
    <scope>NUCLEOTIDE SEQUENCE [LARGE SCALE GENOMIC DNA]</scope>
    <source>
        <strain evidence="6">Red630</strain>
    </source>
</reference>
<dbReference type="SUPFAM" id="SSF55781">
    <property type="entry name" value="GAF domain-like"/>
    <property type="match status" value="1"/>
</dbReference>
<accession>A0ABM7X5A9</accession>
<protein>
    <recommendedName>
        <fullName evidence="4">Response regulatory domain-containing protein</fullName>
    </recommendedName>
</protein>